<dbReference type="PANTHER" id="PTHR46142:SF3">
    <property type="entry name" value="F18B13.24 PROTEIN"/>
    <property type="match status" value="1"/>
</dbReference>
<dbReference type="InterPro" id="IPR004360">
    <property type="entry name" value="Glyas_Fos-R_dOase_dom"/>
</dbReference>
<dbReference type="InterPro" id="IPR037523">
    <property type="entry name" value="VOC_core"/>
</dbReference>
<evidence type="ECO:0000313" key="2">
    <source>
        <dbReference type="EMBL" id="PHP64683.1"/>
    </source>
</evidence>
<feature type="domain" description="VOC" evidence="1">
    <location>
        <begin position="4"/>
        <end position="133"/>
    </location>
</feature>
<proteinExistence type="predicted"/>
<keyword evidence="3" id="KW-1185">Reference proteome</keyword>
<reference evidence="2 3" key="1">
    <citation type="submission" date="2017-10" db="EMBL/GenBank/DDBJ databases">
        <title>Sedimentibacterium mangrovi gen. nov., sp. nov., a novel member of family Phyllobacteriacea isolated from mangrove sediment.</title>
        <authorList>
            <person name="Liao H."/>
            <person name="Tian Y."/>
        </authorList>
    </citation>
    <scope>NUCLEOTIDE SEQUENCE [LARGE SCALE GENOMIC DNA]</scope>
    <source>
        <strain evidence="2 3">X9-2-2</strain>
    </source>
</reference>
<dbReference type="Pfam" id="PF00903">
    <property type="entry name" value="Glyoxalase"/>
    <property type="match status" value="1"/>
</dbReference>
<dbReference type="Gene3D" id="3.10.180.10">
    <property type="entry name" value="2,3-Dihydroxybiphenyl 1,2-Dioxygenase, domain 1"/>
    <property type="match status" value="1"/>
</dbReference>
<evidence type="ECO:0000259" key="1">
    <source>
        <dbReference type="PROSITE" id="PS51819"/>
    </source>
</evidence>
<dbReference type="InterPro" id="IPR029068">
    <property type="entry name" value="Glyas_Bleomycin-R_OHBP_Dase"/>
</dbReference>
<evidence type="ECO:0000313" key="3">
    <source>
        <dbReference type="Proteomes" id="UP000221168"/>
    </source>
</evidence>
<dbReference type="PROSITE" id="PS51819">
    <property type="entry name" value="VOC"/>
    <property type="match status" value="1"/>
</dbReference>
<dbReference type="PANTHER" id="PTHR46142">
    <property type="match status" value="1"/>
</dbReference>
<comment type="caution">
    <text evidence="2">The sequence shown here is derived from an EMBL/GenBank/DDBJ whole genome shotgun (WGS) entry which is preliminary data.</text>
</comment>
<name>A0A2G1QGP3_9HYPH</name>
<dbReference type="AlphaFoldDB" id="A0A2G1QGP3"/>
<dbReference type="OrthoDB" id="4725692at2"/>
<organism evidence="2 3">
    <name type="scientific">Zhengella mangrovi</name>
    <dbReference type="NCBI Taxonomy" id="1982044"/>
    <lineage>
        <taxon>Bacteria</taxon>
        <taxon>Pseudomonadati</taxon>
        <taxon>Pseudomonadota</taxon>
        <taxon>Alphaproteobacteria</taxon>
        <taxon>Hyphomicrobiales</taxon>
        <taxon>Notoacmeibacteraceae</taxon>
        <taxon>Zhengella</taxon>
    </lineage>
</organism>
<dbReference type="EMBL" id="PDVP01000027">
    <property type="protein sequence ID" value="PHP64683.1"/>
    <property type="molecule type" value="Genomic_DNA"/>
</dbReference>
<accession>A0A2G1QGP3</accession>
<gene>
    <name evidence="2" type="ORF">CSC94_23130</name>
</gene>
<dbReference type="SUPFAM" id="SSF54593">
    <property type="entry name" value="Glyoxalase/Bleomycin resistance protein/Dihydroxybiphenyl dioxygenase"/>
    <property type="match status" value="1"/>
</dbReference>
<sequence>MKLWLHHINFVSEDVERLRRFYSDVMGLGPQEDDLPVREATREYAGDVAFLSDGALQMHLAEKDLGLGYRAGKAVNPVERGHLAFRTDDIEAFKRHLEEKGVPYADYKGVATGTWHQIFFHDPEGNVVEVHQVLDV</sequence>
<dbReference type="RefSeq" id="WP_099308749.1">
    <property type="nucleotide sequence ID" value="NZ_PDVP01000027.1"/>
</dbReference>
<dbReference type="Proteomes" id="UP000221168">
    <property type="component" value="Unassembled WGS sequence"/>
</dbReference>
<protein>
    <submittedName>
        <fullName evidence="2">Glyoxalase</fullName>
    </submittedName>
</protein>